<protein>
    <recommendedName>
        <fullName evidence="4">Large ribosomal subunit protein uL4m</fullName>
    </recommendedName>
</protein>
<dbReference type="OrthoDB" id="275876at2759"/>
<evidence type="ECO:0000256" key="2">
    <source>
        <dbReference type="ARBA" id="ARBA00022980"/>
    </source>
</evidence>
<dbReference type="PANTHER" id="PTHR10746:SF6">
    <property type="entry name" value="LARGE RIBOSOMAL SUBUNIT PROTEIN UL4M"/>
    <property type="match status" value="1"/>
</dbReference>
<gene>
    <name evidence="6" type="ORF">LADA_0G08218G</name>
</gene>
<dbReference type="STRING" id="1266660.A0A1G4JU41"/>
<keyword evidence="3" id="KW-0687">Ribonucleoprotein</keyword>
<reference evidence="7" key="1">
    <citation type="submission" date="2016-03" db="EMBL/GenBank/DDBJ databases">
        <authorList>
            <person name="Devillers H."/>
        </authorList>
    </citation>
    <scope>NUCLEOTIDE SEQUENCE [LARGE SCALE GENOMIC DNA]</scope>
</reference>
<name>A0A1G4JU41_9SACH</name>
<evidence type="ECO:0000256" key="4">
    <source>
        <dbReference type="ARBA" id="ARBA00040565"/>
    </source>
</evidence>
<dbReference type="SUPFAM" id="SSF52166">
    <property type="entry name" value="Ribosomal protein L4"/>
    <property type="match status" value="1"/>
</dbReference>
<dbReference type="InterPro" id="IPR002136">
    <property type="entry name" value="Ribosomal_uL4"/>
</dbReference>
<proteinExistence type="inferred from homology"/>
<keyword evidence="2" id="KW-0689">Ribosomal protein</keyword>
<comment type="similarity">
    <text evidence="1">Belongs to the universal ribosomal protein uL4 family.</text>
</comment>
<dbReference type="GO" id="GO:0006412">
    <property type="term" value="P:translation"/>
    <property type="evidence" value="ECO:0007669"/>
    <property type="project" value="InterPro"/>
</dbReference>
<dbReference type="Gene3D" id="3.40.1370.10">
    <property type="match status" value="1"/>
</dbReference>
<dbReference type="AlphaFoldDB" id="A0A1G4JU41"/>
<dbReference type="Pfam" id="PF00573">
    <property type="entry name" value="Ribosomal_L4"/>
    <property type="match status" value="1"/>
</dbReference>
<dbReference type="EMBL" id="LT598457">
    <property type="protein sequence ID" value="SCU94384.1"/>
    <property type="molecule type" value="Genomic_DNA"/>
</dbReference>
<dbReference type="GO" id="GO:0005762">
    <property type="term" value="C:mitochondrial large ribosomal subunit"/>
    <property type="evidence" value="ECO:0007669"/>
    <property type="project" value="EnsemblFungi"/>
</dbReference>
<keyword evidence="7" id="KW-1185">Reference proteome</keyword>
<feature type="compositionally biased region" description="Polar residues" evidence="5">
    <location>
        <begin position="85"/>
        <end position="97"/>
    </location>
</feature>
<evidence type="ECO:0000313" key="7">
    <source>
        <dbReference type="Proteomes" id="UP000190274"/>
    </source>
</evidence>
<evidence type="ECO:0000256" key="1">
    <source>
        <dbReference type="ARBA" id="ARBA00010528"/>
    </source>
</evidence>
<evidence type="ECO:0000256" key="3">
    <source>
        <dbReference type="ARBA" id="ARBA00023274"/>
    </source>
</evidence>
<feature type="region of interest" description="Disordered" evidence="5">
    <location>
        <begin position="83"/>
        <end position="134"/>
    </location>
</feature>
<dbReference type="Proteomes" id="UP000190274">
    <property type="component" value="Chromosome G"/>
</dbReference>
<evidence type="ECO:0000256" key="5">
    <source>
        <dbReference type="SAM" id="MobiDB-lite"/>
    </source>
</evidence>
<dbReference type="InterPro" id="IPR023574">
    <property type="entry name" value="Ribosomal_uL4_dom_sf"/>
</dbReference>
<dbReference type="PANTHER" id="PTHR10746">
    <property type="entry name" value="50S RIBOSOMAL PROTEIN L4"/>
    <property type="match status" value="1"/>
</dbReference>
<dbReference type="InterPro" id="IPR013005">
    <property type="entry name" value="Ribosomal_uL4-like"/>
</dbReference>
<evidence type="ECO:0000313" key="6">
    <source>
        <dbReference type="EMBL" id="SCU94384.1"/>
    </source>
</evidence>
<dbReference type="GO" id="GO:0003735">
    <property type="term" value="F:structural constituent of ribosome"/>
    <property type="evidence" value="ECO:0007669"/>
    <property type="project" value="EnsemblFungi"/>
</dbReference>
<accession>A0A1G4JU41</accession>
<organism evidence="6 7">
    <name type="scientific">Lachancea dasiensis</name>
    <dbReference type="NCBI Taxonomy" id="1072105"/>
    <lineage>
        <taxon>Eukaryota</taxon>
        <taxon>Fungi</taxon>
        <taxon>Dikarya</taxon>
        <taxon>Ascomycota</taxon>
        <taxon>Saccharomycotina</taxon>
        <taxon>Saccharomycetes</taxon>
        <taxon>Saccharomycetales</taxon>
        <taxon>Saccharomycetaceae</taxon>
        <taxon>Lachancea</taxon>
    </lineage>
</organism>
<sequence>MVLCGHNRLLLRRIANIRFNSSQTPTKNILPNASLPPLFTLATLRSFPSLEPLTFVPVPAVVFDAPLRRDLLWKAVVYENDNKRVGSSNPPSRSENGYSRRKLLPQKGSGKARAGDANSPTRHNGSRALARSAPNDYTTKLPQKVYSQAVLNALSYQYRRGNIFVVGGTNALCQTHDLDVNELDLLPTSLETDNGDLVFEKFLSEYDLNGDNMLFVIDAPRDGLFRYTEAYKNDVNIVQKEFLDVNDILKARHIFIELRALEYLAVTHTI</sequence>